<proteinExistence type="predicted"/>
<keyword evidence="3" id="KW-1185">Reference proteome</keyword>
<dbReference type="Pfam" id="PF14213">
    <property type="entry name" value="DUF4325"/>
    <property type="match status" value="1"/>
</dbReference>
<dbReference type="Proteomes" id="UP001260980">
    <property type="component" value="Unassembled WGS sequence"/>
</dbReference>
<dbReference type="EMBL" id="JAWCUD010000001">
    <property type="protein sequence ID" value="MDU0200180.1"/>
    <property type="molecule type" value="Genomic_DNA"/>
</dbReference>
<accession>A0ABU3R7D7</accession>
<dbReference type="RefSeq" id="WP_315949555.1">
    <property type="nucleotide sequence ID" value="NZ_JAWCUD010000001.1"/>
</dbReference>
<dbReference type="InterPro" id="IPR025474">
    <property type="entry name" value="DUF4325"/>
</dbReference>
<organism evidence="2 3">
    <name type="scientific">Paenibacillus violae</name>
    <dbReference type="NCBI Taxonomy" id="3077234"/>
    <lineage>
        <taxon>Bacteria</taxon>
        <taxon>Bacillati</taxon>
        <taxon>Bacillota</taxon>
        <taxon>Bacilli</taxon>
        <taxon>Bacillales</taxon>
        <taxon>Paenibacillaceae</taxon>
        <taxon>Paenibacillus</taxon>
    </lineage>
</organism>
<reference evidence="2 3" key="1">
    <citation type="submission" date="2023-10" db="EMBL/GenBank/DDBJ databases">
        <title>Paenibacillus strain PFR10 Genome sequencing and assembly.</title>
        <authorList>
            <person name="Kim I."/>
        </authorList>
    </citation>
    <scope>NUCLEOTIDE SEQUENCE [LARGE SCALE GENOMIC DNA]</scope>
    <source>
        <strain evidence="2 3">PFR10</strain>
    </source>
</reference>
<comment type="caution">
    <text evidence="2">The sequence shown here is derived from an EMBL/GenBank/DDBJ whole genome shotgun (WGS) entry which is preliminary data.</text>
</comment>
<evidence type="ECO:0000259" key="1">
    <source>
        <dbReference type="Pfam" id="PF14213"/>
    </source>
</evidence>
<name>A0ABU3R7D7_9BACL</name>
<evidence type="ECO:0000313" key="2">
    <source>
        <dbReference type="EMBL" id="MDU0200180.1"/>
    </source>
</evidence>
<sequence length="96" mass="10734">MVIMIRDHVSGCNTNQEGEVIYNLIAPKIEHGQTVTISFKGITSVSTSFLNTAIAPLLEVVSFDSIKRQLKVVESTRFINSMIVKRLNDEITLVRN</sequence>
<evidence type="ECO:0000313" key="3">
    <source>
        <dbReference type="Proteomes" id="UP001260980"/>
    </source>
</evidence>
<feature type="domain" description="DUF4325" evidence="1">
    <location>
        <begin position="17"/>
        <end position="74"/>
    </location>
</feature>
<protein>
    <submittedName>
        <fullName evidence="2">STAS-like domain-containing protein</fullName>
    </submittedName>
</protein>
<gene>
    <name evidence="2" type="ORF">RQP52_03710</name>
</gene>